<feature type="transmembrane region" description="Helical" evidence="1">
    <location>
        <begin position="38"/>
        <end position="60"/>
    </location>
</feature>
<dbReference type="AlphaFoldDB" id="A0A2G9YWP9"/>
<name>A0A2G9YWP9_9BACT</name>
<reference evidence="2 3" key="1">
    <citation type="submission" date="2017-09" db="EMBL/GenBank/DDBJ databases">
        <title>Depth-based differentiation of microbial function through sediment-hosted aquifers and enrichment of novel symbionts in the deep terrestrial subsurface.</title>
        <authorList>
            <person name="Probst A.J."/>
            <person name="Ladd B."/>
            <person name="Jarett J.K."/>
            <person name="Geller-Mcgrath D.E."/>
            <person name="Sieber C.M."/>
            <person name="Emerson J.B."/>
            <person name="Anantharaman K."/>
            <person name="Thomas B.C."/>
            <person name="Malmstrom R."/>
            <person name="Stieglmeier M."/>
            <person name="Klingl A."/>
            <person name="Woyke T."/>
            <person name="Ryan C.M."/>
            <person name="Banfield J.F."/>
        </authorList>
    </citation>
    <scope>NUCLEOTIDE SEQUENCE [LARGE SCALE GENOMIC DNA]</scope>
    <source>
        <strain evidence="2">CG23_combo_of_CG06-09_8_20_14_all_38_19</strain>
    </source>
</reference>
<keyword evidence="1" id="KW-0472">Membrane</keyword>
<dbReference type="EMBL" id="PCRP01000034">
    <property type="protein sequence ID" value="PIP23640.1"/>
    <property type="molecule type" value="Genomic_DNA"/>
</dbReference>
<sequence>MSIFFHGLSWLIAAIAWTFLSFRFWQNFIKTKSKVAESFFYFSVFLIISMLCTAVGQLFFIGNLSILQAGLTLNIFLNTLAFAYFGYLIFYIKFPNISPKIGFLSVFIFGLGAVILNILFPIRPLGETGKLVAFSLHFLTGICYFILIAVPALILGFLLLKEALSFPPSEERTKSLGLGILCILGVLISFLYAIPRPEFISIRPFIMIGWAIGVILLAILTQKPPSPPY</sequence>
<evidence type="ECO:0000256" key="1">
    <source>
        <dbReference type="SAM" id="Phobius"/>
    </source>
</evidence>
<comment type="caution">
    <text evidence="2">The sequence shown here is derived from an EMBL/GenBank/DDBJ whole genome shotgun (WGS) entry which is preliminary data.</text>
</comment>
<dbReference type="Proteomes" id="UP000230273">
    <property type="component" value="Unassembled WGS sequence"/>
</dbReference>
<organism evidence="2 3">
    <name type="scientific">Candidatus Nealsonbacteria bacterium CG23_combo_of_CG06-09_8_20_14_all_38_19</name>
    <dbReference type="NCBI Taxonomy" id="1974721"/>
    <lineage>
        <taxon>Bacteria</taxon>
        <taxon>Candidatus Nealsoniibacteriota</taxon>
    </lineage>
</organism>
<gene>
    <name evidence="2" type="ORF">COX36_02200</name>
</gene>
<feature type="transmembrane region" description="Helical" evidence="1">
    <location>
        <begin position="66"/>
        <end position="89"/>
    </location>
</feature>
<evidence type="ECO:0000313" key="3">
    <source>
        <dbReference type="Proteomes" id="UP000230273"/>
    </source>
</evidence>
<feature type="transmembrane region" description="Helical" evidence="1">
    <location>
        <begin position="176"/>
        <end position="194"/>
    </location>
</feature>
<evidence type="ECO:0000313" key="2">
    <source>
        <dbReference type="EMBL" id="PIP23640.1"/>
    </source>
</evidence>
<feature type="transmembrane region" description="Helical" evidence="1">
    <location>
        <begin position="200"/>
        <end position="220"/>
    </location>
</feature>
<proteinExistence type="predicted"/>
<feature type="transmembrane region" description="Helical" evidence="1">
    <location>
        <begin position="6"/>
        <end position="26"/>
    </location>
</feature>
<evidence type="ECO:0008006" key="4">
    <source>
        <dbReference type="Google" id="ProtNLM"/>
    </source>
</evidence>
<protein>
    <recommendedName>
        <fullName evidence="4">Histidine kinase N-terminal 7TM region domain-containing protein</fullName>
    </recommendedName>
</protein>
<keyword evidence="1" id="KW-1133">Transmembrane helix</keyword>
<keyword evidence="1" id="KW-0812">Transmembrane</keyword>
<feature type="transmembrane region" description="Helical" evidence="1">
    <location>
        <begin position="134"/>
        <end position="160"/>
    </location>
</feature>
<accession>A0A2G9YWP9</accession>
<feature type="transmembrane region" description="Helical" evidence="1">
    <location>
        <begin position="101"/>
        <end position="122"/>
    </location>
</feature>